<gene>
    <name evidence="2" type="ORF">SPHA_50910</name>
</gene>
<dbReference type="OrthoDB" id="66977at2759"/>
<dbReference type="InterPro" id="IPR007502">
    <property type="entry name" value="Helicase-assoc_dom"/>
</dbReference>
<protein>
    <submittedName>
        <fullName evidence="2">TDRD9</fullName>
        <ecNumber evidence="2">3.6.4.13</ecNumber>
    </submittedName>
</protein>
<dbReference type="EC" id="3.6.4.13" evidence="2"/>
<keyword evidence="2" id="KW-0378">Hydrolase</keyword>
<dbReference type="EMBL" id="CAHIKZ030003038">
    <property type="protein sequence ID" value="CAE1295427.1"/>
    <property type="molecule type" value="Genomic_DNA"/>
</dbReference>
<comment type="caution">
    <text evidence="2">The sequence shown here is derived from an EMBL/GenBank/DDBJ whole genome shotgun (WGS) entry which is preliminary data.</text>
</comment>
<name>A0A812DEJ7_ACAPH</name>
<dbReference type="AlphaFoldDB" id="A0A812DEJ7"/>
<evidence type="ECO:0000313" key="2">
    <source>
        <dbReference type="EMBL" id="CAE1295427.1"/>
    </source>
</evidence>
<dbReference type="GO" id="GO:0016787">
    <property type="term" value="F:hydrolase activity"/>
    <property type="evidence" value="ECO:0007669"/>
    <property type="project" value="UniProtKB-KW"/>
</dbReference>
<dbReference type="SUPFAM" id="SSF63748">
    <property type="entry name" value="Tudor/PWWP/MBT"/>
    <property type="match status" value="1"/>
</dbReference>
<dbReference type="Gene3D" id="2.40.50.90">
    <property type="match status" value="1"/>
</dbReference>
<proteinExistence type="predicted"/>
<evidence type="ECO:0000259" key="1">
    <source>
        <dbReference type="PROSITE" id="PS50304"/>
    </source>
</evidence>
<accession>A0A812DEJ7</accession>
<dbReference type="SMART" id="SM00333">
    <property type="entry name" value="TUDOR"/>
    <property type="match status" value="1"/>
</dbReference>
<dbReference type="InterPro" id="IPR036236">
    <property type="entry name" value="Znf_C2H2_sf"/>
</dbReference>
<sequence length="877" mass="99642">MPLDGIHKRYDGDLTYLGRVVAALPVDVKVGKLLVLGHVFGFLKECLILGAALSLRSIISRPYKKYLESYQRKFGWADGSFSDCIAIVNVYKAWESNWSRGIFKRRGQSEAEWGKSNFIQIKRIREVADLIRELECRLAKFNIRIPKESPSSKKELNDPEEKLLFKLTICGAFYPNYFVKDSVDESEAMKILSGKDPYNTVMVSGIPANQGSLYKPQIEQMFSICGNVLALHMEETKIFIEFARQHNLNRDHYDQPIGMGETGKVNSAVYLALKMRQSCRQQLELHQYTRKETNRLMKMVQKAQSDSTEQLQKLRTNRITASTSNCTGQVRLPGLNESVILITVSDVVECGHFWARYVENEDDLYFVQVTLNHNELIMLKDPHKGMMCAAPYQCGEVAYYRAKIEQIVDKVVYVFFVDFGNVDKVNVHSLRQLPSSLKTIPYLAFECFLKGLKPSPIKCSDGCWSSEANSQFKKMVSERNLHAEVYSVVGNVLHVNLVKQTDSGSQVNFNRVLLNLGFADVAEETILSKKNHEERERAKMVAPNFGPEELSSLDWKKLGFMQELENAQKSGMIKIHGPSNPLEMAFSGMTNTGRFRSAKIDPDSVNCISIDENPQDPSSRMMVAAFVHMSSNGLNLVARDTTLLPHIPGLPALITMLFTPYCEFRVNLNKTRYTGMICGLGHDEDTGCPIYPEHDIEIEFDANIGYQDIMKVNAVRLAINIVIGSQTSASSWGPNSIVSLQNTARLKLLDLMKTRRERVEPYPAWQPYEWNLLSPSDYLKPDYVDKTWDLVHNLHHCVALVPEDEDDDSSVASASSSHNENLIKHAEELRRISLLSTYDKEIHCQLCNETFPTPQILNVHVFTNRHIKNEEKLINRH</sequence>
<dbReference type="SUPFAM" id="SSF57667">
    <property type="entry name" value="beta-beta-alpha zinc fingers"/>
    <property type="match status" value="1"/>
</dbReference>
<dbReference type="GO" id="GO:0003724">
    <property type="term" value="F:RNA helicase activity"/>
    <property type="evidence" value="ECO:0007669"/>
    <property type="project" value="UniProtKB-EC"/>
</dbReference>
<dbReference type="InterPro" id="IPR002999">
    <property type="entry name" value="Tudor"/>
</dbReference>
<evidence type="ECO:0000313" key="3">
    <source>
        <dbReference type="Proteomes" id="UP000597762"/>
    </source>
</evidence>
<dbReference type="InterPro" id="IPR013087">
    <property type="entry name" value="Znf_C2H2_type"/>
</dbReference>
<organism evidence="2 3">
    <name type="scientific">Acanthosepion pharaonis</name>
    <name type="common">Pharaoh cuttlefish</name>
    <name type="synonym">Sepia pharaonis</name>
    <dbReference type="NCBI Taxonomy" id="158019"/>
    <lineage>
        <taxon>Eukaryota</taxon>
        <taxon>Metazoa</taxon>
        <taxon>Spiralia</taxon>
        <taxon>Lophotrochozoa</taxon>
        <taxon>Mollusca</taxon>
        <taxon>Cephalopoda</taxon>
        <taxon>Coleoidea</taxon>
        <taxon>Decapodiformes</taxon>
        <taxon>Sepiida</taxon>
        <taxon>Sepiina</taxon>
        <taxon>Sepiidae</taxon>
        <taxon>Acanthosepion</taxon>
    </lineage>
</organism>
<keyword evidence="3" id="KW-1185">Reference proteome</keyword>
<dbReference type="InterPro" id="IPR035437">
    <property type="entry name" value="SNase_OB-fold_sf"/>
</dbReference>
<dbReference type="Gene3D" id="2.30.30.140">
    <property type="match status" value="1"/>
</dbReference>
<dbReference type="SMART" id="SM00847">
    <property type="entry name" value="HA2"/>
    <property type="match status" value="1"/>
</dbReference>
<dbReference type="InterPro" id="IPR050621">
    <property type="entry name" value="Tudor_domain_containing"/>
</dbReference>
<dbReference type="PANTHER" id="PTHR22948:SF29">
    <property type="entry name" value="FI02030P-RELATED"/>
    <property type="match status" value="1"/>
</dbReference>
<reference evidence="2" key="1">
    <citation type="submission" date="2021-01" db="EMBL/GenBank/DDBJ databases">
        <authorList>
            <person name="Li R."/>
            <person name="Bekaert M."/>
        </authorList>
    </citation>
    <scope>NUCLEOTIDE SEQUENCE</scope>
    <source>
        <strain evidence="2">Farmed</strain>
    </source>
</reference>
<dbReference type="PANTHER" id="PTHR22948">
    <property type="entry name" value="TUDOR DOMAIN CONTAINING PROTEIN"/>
    <property type="match status" value="1"/>
</dbReference>
<dbReference type="Gene3D" id="1.20.120.1080">
    <property type="match status" value="1"/>
</dbReference>
<feature type="domain" description="Tudor" evidence="1">
    <location>
        <begin position="381"/>
        <end position="440"/>
    </location>
</feature>
<dbReference type="Pfam" id="PF00567">
    <property type="entry name" value="TUDOR"/>
    <property type="match status" value="1"/>
</dbReference>
<dbReference type="PROSITE" id="PS00028">
    <property type="entry name" value="ZINC_FINGER_C2H2_1"/>
    <property type="match status" value="1"/>
</dbReference>
<dbReference type="Proteomes" id="UP000597762">
    <property type="component" value="Unassembled WGS sequence"/>
</dbReference>
<dbReference type="PROSITE" id="PS50304">
    <property type="entry name" value="TUDOR"/>
    <property type="match status" value="1"/>
</dbReference>